<sequence length="147" mass="16804">MLSTLQNLIQVLRCLLYAHMRTEVTSNPFRMSTRSVAHAAERMLHDRTGNAHFTARDSAAVARWLCERGSTSELMRWLEGETRAEFTSGRATHVMQEVLHTLMTLRAALSEDAEKYERALSEAQAVLHAEEVDEFLVWHEVPWAHDA</sequence>
<name>A0AAE0C030_9CHLO</name>
<organism evidence="2 4">
    <name type="scientific">Cymbomonas tetramitiformis</name>
    <dbReference type="NCBI Taxonomy" id="36881"/>
    <lineage>
        <taxon>Eukaryota</taxon>
        <taxon>Viridiplantae</taxon>
        <taxon>Chlorophyta</taxon>
        <taxon>Pyramimonadophyceae</taxon>
        <taxon>Pyramimonadales</taxon>
        <taxon>Pyramimonadaceae</taxon>
        <taxon>Cymbomonas</taxon>
    </lineage>
</organism>
<evidence type="ECO:0000313" key="2">
    <source>
        <dbReference type="EMBL" id="KAK3245942.1"/>
    </source>
</evidence>
<comment type="caution">
    <text evidence="2">The sequence shown here is derived from an EMBL/GenBank/DDBJ whole genome shotgun (WGS) entry which is preliminary data.</text>
</comment>
<dbReference type="AlphaFoldDB" id="A0AAE0C030"/>
<evidence type="ECO:0000313" key="3">
    <source>
        <dbReference type="EMBL" id="KAK3249122.1"/>
    </source>
</evidence>
<reference evidence="2 4" key="1">
    <citation type="journal article" date="2015" name="Genome Biol. Evol.">
        <title>Comparative Genomics of a Bacterivorous Green Alga Reveals Evolutionary Causalities and Consequences of Phago-Mixotrophic Mode of Nutrition.</title>
        <authorList>
            <person name="Burns J.A."/>
            <person name="Paasch A."/>
            <person name="Narechania A."/>
            <person name="Kim E."/>
        </authorList>
    </citation>
    <scope>NUCLEOTIDE SEQUENCE [LARGE SCALE GENOMIC DNA]</scope>
    <source>
        <strain evidence="2">PLY_AMNH</strain>
    </source>
</reference>
<accession>A0AAE0C030</accession>
<evidence type="ECO:0000313" key="4">
    <source>
        <dbReference type="Proteomes" id="UP001190700"/>
    </source>
</evidence>
<proteinExistence type="predicted"/>
<dbReference type="Proteomes" id="UP001190700">
    <property type="component" value="Unassembled WGS sequence"/>
</dbReference>
<keyword evidence="4" id="KW-1185">Reference proteome</keyword>
<evidence type="ECO:0000256" key="1">
    <source>
        <dbReference type="SAM" id="Coils"/>
    </source>
</evidence>
<gene>
    <name evidence="3" type="ORF">CYMTET_41447</name>
    <name evidence="2" type="ORF">CYMTET_44515</name>
</gene>
<dbReference type="EMBL" id="LGRX02030241">
    <property type="protein sequence ID" value="KAK3245942.1"/>
    <property type="molecule type" value="Genomic_DNA"/>
</dbReference>
<protein>
    <submittedName>
        <fullName evidence="2">Uncharacterized protein</fullName>
    </submittedName>
</protein>
<reference evidence="2" key="2">
    <citation type="submission" date="2023-06" db="EMBL/GenBank/DDBJ databases">
        <title>Long-read-based genome assembly of the green algal bacterivore Cymbomonas tetramitiformis.</title>
        <authorList>
            <person name="Gyaltshen Y."/>
            <person name="Rozenberg A."/>
            <person name="Paasch A."/>
            <person name="Burns J.A."/>
            <person name="Warring S."/>
            <person name="Larson R."/>
            <person name="Maurer-Alcala X."/>
            <person name="Dacks J."/>
            <person name="Kim E."/>
        </authorList>
    </citation>
    <scope>NUCLEOTIDE SEQUENCE</scope>
    <source>
        <strain evidence="2">PLY_AMNH</strain>
    </source>
</reference>
<keyword evidence="1" id="KW-0175">Coiled coil</keyword>
<feature type="coiled-coil region" evidence="1">
    <location>
        <begin position="106"/>
        <end position="133"/>
    </location>
</feature>
<dbReference type="EMBL" id="LGRX02027574">
    <property type="protein sequence ID" value="KAK3249122.1"/>
    <property type="molecule type" value="Genomic_DNA"/>
</dbReference>